<sequence>MTEIKETLILKEEEEIYYNKLIGIYGEDSMTDDCRRRLVYAFRHESDQARRLDLTIMEAKQILEWRAKFGMDTILERTLPHNDLFQTCWPSYLYGEDVDGHVITVDILQDIKVEVFQEKLTHLDQLLALRAQFMERLQWEKNAISMRRGLRVTKHISLVDINGFGLKYISPSFLGYMKPIFEIGQTYYPETLHCMYIINVPYIFTSAWKLISSFVSSETTEKIHLLKNKEEFLKVAESNGISAEAIPVQFGGCHQGRKVDDSFLPSLPNTPFPIAPSHSTSSAITVES</sequence>
<organism evidence="2">
    <name type="scientific">Albugo laibachii Nc14</name>
    <dbReference type="NCBI Taxonomy" id="890382"/>
    <lineage>
        <taxon>Eukaryota</taxon>
        <taxon>Sar</taxon>
        <taxon>Stramenopiles</taxon>
        <taxon>Oomycota</taxon>
        <taxon>Peronosporomycetes</taxon>
        <taxon>Albuginales</taxon>
        <taxon>Albuginaceae</taxon>
        <taxon>Albugo</taxon>
    </lineage>
</organism>
<dbReference type="SUPFAM" id="SSF52087">
    <property type="entry name" value="CRAL/TRIO domain"/>
    <property type="match status" value="1"/>
</dbReference>
<dbReference type="PANTHER" id="PTHR45657">
    <property type="entry name" value="CRAL-TRIO DOMAIN-CONTAINING PROTEIN YKL091C-RELATED"/>
    <property type="match status" value="1"/>
</dbReference>
<dbReference type="CDD" id="cd00170">
    <property type="entry name" value="SEC14"/>
    <property type="match status" value="1"/>
</dbReference>
<dbReference type="InterPro" id="IPR001251">
    <property type="entry name" value="CRAL-TRIO_dom"/>
</dbReference>
<protein>
    <submittedName>
        <fullName evidence="2">Uncharacterized protein AlNc14C160G7769</fullName>
    </submittedName>
</protein>
<gene>
    <name evidence="2" type="primary">AlNc14C160G7769</name>
    <name evidence="2" type="ORF">ALNC14_087610</name>
</gene>
<dbReference type="Gene3D" id="3.40.525.10">
    <property type="entry name" value="CRAL-TRIO lipid binding domain"/>
    <property type="match status" value="1"/>
</dbReference>
<dbReference type="HOGENOM" id="CLU_086528_0_0_1"/>
<proteinExistence type="predicted"/>
<dbReference type="PROSITE" id="PS50191">
    <property type="entry name" value="CRAL_TRIO"/>
    <property type="match status" value="1"/>
</dbReference>
<dbReference type="SMART" id="SM00516">
    <property type="entry name" value="SEC14"/>
    <property type="match status" value="1"/>
</dbReference>
<evidence type="ECO:0000259" key="1">
    <source>
        <dbReference type="PROSITE" id="PS50191"/>
    </source>
</evidence>
<name>F0WMT3_9STRA</name>
<accession>F0WMT3</accession>
<dbReference type="EMBL" id="FR824205">
    <property type="protein sequence ID" value="CCA22618.1"/>
    <property type="molecule type" value="Genomic_DNA"/>
</dbReference>
<reference evidence="2" key="2">
    <citation type="submission" date="2011-02" db="EMBL/GenBank/DDBJ databases">
        <authorList>
            <person name="MacLean D."/>
        </authorList>
    </citation>
    <scope>NUCLEOTIDE SEQUENCE</scope>
</reference>
<reference evidence="2" key="1">
    <citation type="journal article" date="2011" name="PLoS Biol.">
        <title>Gene gain and loss during evolution of obligate parasitism in the white rust pathogen of Arabidopsis thaliana.</title>
        <authorList>
            <person name="Kemen E."/>
            <person name="Gardiner A."/>
            <person name="Schultz-Larsen T."/>
            <person name="Kemen A.C."/>
            <person name="Balmuth A.L."/>
            <person name="Robert-Seilaniantz A."/>
            <person name="Bailey K."/>
            <person name="Holub E."/>
            <person name="Studholme D.J."/>
            <person name="Maclean D."/>
            <person name="Jones J.D."/>
        </authorList>
    </citation>
    <scope>NUCLEOTIDE SEQUENCE</scope>
</reference>
<feature type="domain" description="CRAL-TRIO" evidence="1">
    <location>
        <begin position="81"/>
        <end position="258"/>
    </location>
</feature>
<dbReference type="InterPro" id="IPR036865">
    <property type="entry name" value="CRAL-TRIO_dom_sf"/>
</dbReference>
<dbReference type="PANTHER" id="PTHR45657:SF1">
    <property type="entry name" value="CRAL-TRIO DOMAIN-CONTAINING PROTEIN YKL091C-RELATED"/>
    <property type="match status" value="1"/>
</dbReference>
<dbReference type="AlphaFoldDB" id="F0WMT3"/>
<dbReference type="Pfam" id="PF00650">
    <property type="entry name" value="CRAL_TRIO"/>
    <property type="match status" value="1"/>
</dbReference>
<dbReference type="InterPro" id="IPR051026">
    <property type="entry name" value="PI/PC_transfer"/>
</dbReference>
<evidence type="ECO:0000313" key="2">
    <source>
        <dbReference type="EMBL" id="CCA22618.1"/>
    </source>
</evidence>